<dbReference type="AlphaFoldDB" id="A0AAU7NV85"/>
<comment type="similarity">
    <text evidence="2">Belongs to the LolB family.</text>
</comment>
<name>A0AAU7NV85_9GAMM</name>
<dbReference type="Gene3D" id="2.50.20.10">
    <property type="entry name" value="Lipoprotein localisation LolA/LolB/LppX"/>
    <property type="match status" value="1"/>
</dbReference>
<sequence length="190" mass="22023">MRYSASRLLVMALLLGGCAQQHIVETGGAYQMRQMQHWYEQESWQFAGRLGVVAEQDSFSADIDWRHERSSDVIEMAGPFGQGRLRLVVTQREVVVDDGDQVRIYRQAAERVMAKHFGVEIPVQAFRYWMLGLVEPGVAYQESEQGFIQHGWRVRYRQMQVFGEYSLPHKINLEKAATKVKLIVDQWKMS</sequence>
<evidence type="ECO:0000256" key="12">
    <source>
        <dbReference type="ARBA" id="ARBA00023288"/>
    </source>
</evidence>
<dbReference type="SUPFAM" id="SSF89392">
    <property type="entry name" value="Prokaryotic lipoproteins and lipoprotein localization factors"/>
    <property type="match status" value="1"/>
</dbReference>
<dbReference type="CDD" id="cd16326">
    <property type="entry name" value="LolB"/>
    <property type="match status" value="1"/>
</dbReference>
<accession>A0AAU7NV85</accession>
<dbReference type="GO" id="GO:0015031">
    <property type="term" value="P:protein transport"/>
    <property type="evidence" value="ECO:0007669"/>
    <property type="project" value="UniProtKB-KW"/>
</dbReference>
<dbReference type="NCBIfam" id="TIGR00548">
    <property type="entry name" value="lolB"/>
    <property type="match status" value="1"/>
</dbReference>
<keyword evidence="12 13" id="KW-0449">Lipoprotein</keyword>
<evidence type="ECO:0000256" key="5">
    <source>
        <dbReference type="ARBA" id="ARBA00022448"/>
    </source>
</evidence>
<keyword evidence="14" id="KW-1185">Reference proteome</keyword>
<evidence type="ECO:0000256" key="9">
    <source>
        <dbReference type="ARBA" id="ARBA00023139"/>
    </source>
</evidence>
<evidence type="ECO:0000256" key="2">
    <source>
        <dbReference type="ARBA" id="ARBA00009696"/>
    </source>
</evidence>
<protein>
    <recommendedName>
        <fullName evidence="4">Outer-membrane lipoprotein LolB</fullName>
    </recommendedName>
</protein>
<evidence type="ECO:0000256" key="8">
    <source>
        <dbReference type="ARBA" id="ARBA00023136"/>
    </source>
</evidence>
<dbReference type="InterPro" id="IPR029046">
    <property type="entry name" value="LolA/LolB/LppX"/>
</dbReference>
<keyword evidence="5" id="KW-0813">Transport</keyword>
<evidence type="ECO:0000313" key="14">
    <source>
        <dbReference type="Proteomes" id="UP001225378"/>
    </source>
</evidence>
<gene>
    <name evidence="13" type="primary">lolB</name>
    <name evidence="13" type="ORF">Q9L42_001730</name>
</gene>
<dbReference type="Proteomes" id="UP001225378">
    <property type="component" value="Chromosome"/>
</dbReference>
<evidence type="ECO:0000256" key="11">
    <source>
        <dbReference type="ARBA" id="ARBA00023237"/>
    </source>
</evidence>
<dbReference type="InterPro" id="IPR004565">
    <property type="entry name" value="OM_lipoprot_LolB"/>
</dbReference>
<dbReference type="PROSITE" id="PS51257">
    <property type="entry name" value="PROKAR_LIPOPROTEIN"/>
    <property type="match status" value="1"/>
</dbReference>
<dbReference type="Pfam" id="PF03550">
    <property type="entry name" value="LolB"/>
    <property type="match status" value="1"/>
</dbReference>
<evidence type="ECO:0000256" key="4">
    <source>
        <dbReference type="ARBA" id="ARBA00016202"/>
    </source>
</evidence>
<reference evidence="13 14" key="1">
    <citation type="journal article" date="2024" name="Microbiology">
        <title>Methylomarinum rosea sp. nov., a novel halophilic methanotrophic bacterium from the hypersaline Lake Elton.</title>
        <authorList>
            <person name="Suleimanov R.Z."/>
            <person name="Oshkin I.Y."/>
            <person name="Danilova O.V."/>
            <person name="Suzina N.E."/>
            <person name="Dedysh S.N."/>
        </authorList>
    </citation>
    <scope>NUCLEOTIDE SEQUENCE [LARGE SCALE GENOMIC DNA]</scope>
    <source>
        <strain evidence="13 14">Ch1-1</strain>
    </source>
</reference>
<keyword evidence="7" id="KW-0653">Protein transport</keyword>
<comment type="subunit">
    <text evidence="3">Monomer.</text>
</comment>
<dbReference type="RefSeq" id="WP_349431783.1">
    <property type="nucleotide sequence ID" value="NZ_CP157743.1"/>
</dbReference>
<evidence type="ECO:0000313" key="13">
    <source>
        <dbReference type="EMBL" id="XBS20873.1"/>
    </source>
</evidence>
<keyword evidence="9" id="KW-0564">Palmitate</keyword>
<dbReference type="EMBL" id="CP157743">
    <property type="protein sequence ID" value="XBS20873.1"/>
    <property type="molecule type" value="Genomic_DNA"/>
</dbReference>
<dbReference type="GO" id="GO:0009279">
    <property type="term" value="C:cell outer membrane"/>
    <property type="evidence" value="ECO:0007669"/>
    <property type="project" value="UniProtKB-SubCell"/>
</dbReference>
<keyword evidence="10" id="KW-0143">Chaperone</keyword>
<dbReference type="KEGG" id="mech:Q9L42_001730"/>
<proteinExistence type="inferred from homology"/>
<keyword evidence="6" id="KW-0732">Signal</keyword>
<evidence type="ECO:0000256" key="6">
    <source>
        <dbReference type="ARBA" id="ARBA00022729"/>
    </source>
</evidence>
<organism evidence="13 14">
    <name type="scientific">Methylomarinum roseum</name>
    <dbReference type="NCBI Taxonomy" id="3067653"/>
    <lineage>
        <taxon>Bacteria</taxon>
        <taxon>Pseudomonadati</taxon>
        <taxon>Pseudomonadota</taxon>
        <taxon>Gammaproteobacteria</taxon>
        <taxon>Methylococcales</taxon>
        <taxon>Methylococcaceae</taxon>
        <taxon>Methylomarinum</taxon>
    </lineage>
</organism>
<evidence type="ECO:0000256" key="1">
    <source>
        <dbReference type="ARBA" id="ARBA00004459"/>
    </source>
</evidence>
<comment type="subcellular location">
    <subcellularLocation>
        <location evidence="1">Cell outer membrane</location>
        <topology evidence="1">Lipid-anchor</topology>
    </subcellularLocation>
</comment>
<evidence type="ECO:0000256" key="10">
    <source>
        <dbReference type="ARBA" id="ARBA00023186"/>
    </source>
</evidence>
<keyword evidence="11" id="KW-0998">Cell outer membrane</keyword>
<keyword evidence="8" id="KW-0472">Membrane</keyword>
<evidence type="ECO:0000256" key="3">
    <source>
        <dbReference type="ARBA" id="ARBA00011245"/>
    </source>
</evidence>
<evidence type="ECO:0000256" key="7">
    <source>
        <dbReference type="ARBA" id="ARBA00022927"/>
    </source>
</evidence>